<dbReference type="EMBL" id="CM014082">
    <property type="protein sequence ID" value="TKS70779.1"/>
    <property type="molecule type" value="Genomic_DNA"/>
</dbReference>
<keyword evidence="3" id="KW-0597">Phosphoprotein</keyword>
<feature type="compositionally biased region" description="Polar residues" evidence="6">
    <location>
        <begin position="845"/>
        <end position="857"/>
    </location>
</feature>
<feature type="compositionally biased region" description="Basic and acidic residues" evidence="6">
    <location>
        <begin position="820"/>
        <end position="844"/>
    </location>
</feature>
<sequence>MLKDSWSYRAYPTVGCGPRPAGIATVHPTWDLLSSILYSLQGLGTFYPGPGPGEYPAPYHPLRYHPPVSPSVPAPVPTAGPPYYPGQTVYPTSTPIIVPTPQQPPPAKRWQGYHRGDHGREFREQEFNASCRSPLLDPYAPTDDTPKLEPVVQKSSSPGLAQPEAPLERLEANAPVTEPSATVEPELPFPVLMTAPATLPLSVANKNSGIELDTPAHEPSLLSTAALQPQASAPAYRDASSTETLPSDMRPEVPIAAALAPMAPVAVVPVTLTSSPAPALPVMLPPGLPPLVQATIEADEPSKPLDTKDLVPRVGKEAHGGITDSKTESQQQALTRKSPTTVNQTASAIPKTWRKPNEGISAGDTPQKEDEDEPRPVVDQPAGDQTPQTVSLSSSPVPLLPPVFTSTPAPALAGSPEADGKPVTPEENGEMEPMRNGAGHTSETESSDSGATPGDKENSTGASQDMEDLADSSGKRQYDRDFLLGFQFMPACIQKPEGLPPISDVVLDKLMTTGQRRPPPRKIIMNVSVNDDIQLKKSENAWKPGMKREGHDLFRKVRSILNKLTPQKFNQLMKQVTDLTIDTEERLKGVIDLVFEKAIDEPSFSVAYGNMCRCLATLKVPMTDKPNTTVNFRKLLLNRCQKEFEKDKVDDVVFERKQKELDSAASATERERLQEELEDAKDKARRRSIGNIKFIGELFKLKMLTEAIMHDCVVKLLKNHDEESLECLCRLLTTIGKDLDFEKAKPRMDQYFNQMEKIVKERKTSSRIRFMLQDIIDLRLHNWVSRRADQGPKTIEQIHKEAKIEEQEEQRKVHQQLLSKDSKRRPDARDQRDQRDQRVQREETWNTVPMTKNSRTIDPTKIPKISKPQMDEKIQLGPRAQVTWVKGSSGGAKASDSELSRTAGLNRYSALQSTPSPQPSTTPPQNPEFDSRRTLGSRSSTGRERSEKPLISAPPSSRPGPFIRGSSSKELLEGPIPDEPRRDREREGAEPRRQSVTEDKTELERSRVREPVKPEPAVETPDRAARSEEEIERKSKSIIDEFLHINDYKEAIQCVDELGLGSQLNIFVRVGVESTLERSQITRDHMGQLLFQLVQQGLLPKPQFYKGSVHQLNALSLSEELKINKLHLSFADTLEQADDMAIDIPHIWLYLAELLSPVLREGGFSMRELFSELSKPLLPVGRAGILISEILHILCKQMSHRTLSSLWRESGLNWTDFLPEGEDVQAFISQQKLQFVLSDGSSPEVALSKRILSPEELSQQLEKLLLEDMASDEQIFDWVEANLDESQMSSSPFLRALMTAVCKAAVKDDNTNCRVDKAIIQRRLPVLLKYLNSDTERQLQALYALQALIVALDQPPNLLRMFFDCLYDEDVISEDAFYKWEMSKDPAEQHGKGVALKSVTAFFTWLREAEEESEDN</sequence>
<evidence type="ECO:0000313" key="10">
    <source>
        <dbReference type="Proteomes" id="UP000298787"/>
    </source>
</evidence>
<feature type="region of interest" description="Disordered" evidence="6">
    <location>
        <begin position="803"/>
        <end position="1029"/>
    </location>
</feature>
<feature type="domain" description="MI" evidence="8">
    <location>
        <begin position="1030"/>
        <end position="1174"/>
    </location>
</feature>
<accession>A0A4U5U936</accession>
<proteinExistence type="inferred from homology"/>
<evidence type="ECO:0000256" key="1">
    <source>
        <dbReference type="ARBA" id="ARBA00005775"/>
    </source>
</evidence>
<evidence type="ECO:0000256" key="5">
    <source>
        <dbReference type="ARBA" id="ARBA00022917"/>
    </source>
</evidence>
<gene>
    <name evidence="9" type="ORF">D9C73_005773</name>
</gene>
<dbReference type="CDD" id="cd11559">
    <property type="entry name" value="W2_eIF4G1_like"/>
    <property type="match status" value="1"/>
</dbReference>
<dbReference type="PROSITE" id="PS51363">
    <property type="entry name" value="W2"/>
    <property type="match status" value="1"/>
</dbReference>
<evidence type="ECO:0000256" key="2">
    <source>
        <dbReference type="ARBA" id="ARBA00022540"/>
    </source>
</evidence>
<feature type="region of interest" description="Disordered" evidence="6">
    <location>
        <begin position="317"/>
        <end position="474"/>
    </location>
</feature>
<feature type="region of interest" description="Disordered" evidence="6">
    <location>
        <begin position="132"/>
        <end position="165"/>
    </location>
</feature>
<dbReference type="PANTHER" id="PTHR23253">
    <property type="entry name" value="EUKARYOTIC TRANSLATION INITIATION FACTOR 4 GAMMA"/>
    <property type="match status" value="1"/>
</dbReference>
<dbReference type="STRING" id="240159.A0A4U5U936"/>
<evidence type="ECO:0000259" key="7">
    <source>
        <dbReference type="PROSITE" id="PS51363"/>
    </source>
</evidence>
<dbReference type="SUPFAM" id="SSF48371">
    <property type="entry name" value="ARM repeat"/>
    <property type="match status" value="3"/>
</dbReference>
<dbReference type="Proteomes" id="UP000298787">
    <property type="component" value="Chromosome 5"/>
</dbReference>
<reference evidence="9 10" key="1">
    <citation type="submission" date="2019-01" db="EMBL/GenBank/DDBJ databases">
        <title>Genome Assembly of Collichthys lucidus.</title>
        <authorList>
            <person name="Cai M."/>
            <person name="Xiao S."/>
        </authorList>
    </citation>
    <scope>NUCLEOTIDE SEQUENCE [LARGE SCALE GENOMIC DNA]</scope>
    <source>
        <strain evidence="9">JT15FE1705JMU</strain>
        <tissue evidence="9">Muscle</tissue>
    </source>
</reference>
<dbReference type="InterPro" id="IPR003890">
    <property type="entry name" value="MIF4G-like_typ-3"/>
</dbReference>
<dbReference type="InterPro" id="IPR003891">
    <property type="entry name" value="Initiation_fac_eIF4g_MI"/>
</dbReference>
<evidence type="ECO:0000259" key="8">
    <source>
        <dbReference type="PROSITE" id="PS51366"/>
    </source>
</evidence>
<dbReference type="Gene3D" id="1.25.40.180">
    <property type="match status" value="3"/>
</dbReference>
<protein>
    <submittedName>
        <fullName evidence="9">Eukaryotic translation initiation factor 4 gamma 3</fullName>
    </submittedName>
</protein>
<dbReference type="SMART" id="SM00543">
    <property type="entry name" value="MIF4G"/>
    <property type="match status" value="1"/>
</dbReference>
<dbReference type="PROSITE" id="PS51366">
    <property type="entry name" value="MI"/>
    <property type="match status" value="1"/>
</dbReference>
<keyword evidence="10" id="KW-1185">Reference proteome</keyword>
<feature type="compositionally biased region" description="Basic and acidic residues" evidence="6">
    <location>
        <begin position="1020"/>
        <end position="1029"/>
    </location>
</feature>
<dbReference type="GO" id="GO:0003743">
    <property type="term" value="F:translation initiation factor activity"/>
    <property type="evidence" value="ECO:0007669"/>
    <property type="project" value="UniProtKB-KW"/>
</dbReference>
<dbReference type="GO" id="GO:0003729">
    <property type="term" value="F:mRNA binding"/>
    <property type="evidence" value="ECO:0007669"/>
    <property type="project" value="TreeGrafter"/>
</dbReference>
<keyword evidence="5" id="KW-0648">Protein biosynthesis</keyword>
<keyword evidence="2 9" id="KW-0396">Initiation factor</keyword>
<feature type="domain" description="W2" evidence="7">
    <location>
        <begin position="1247"/>
        <end position="1416"/>
    </location>
</feature>
<dbReference type="Pfam" id="PF02847">
    <property type="entry name" value="MA3"/>
    <property type="match status" value="1"/>
</dbReference>
<dbReference type="Pfam" id="PF02854">
    <property type="entry name" value="MIF4G"/>
    <property type="match status" value="1"/>
</dbReference>
<dbReference type="FunFam" id="1.25.40.180:FF:000001">
    <property type="entry name" value="Eukaryotic translation initiation factor 4 gamma, 3, putative"/>
    <property type="match status" value="1"/>
</dbReference>
<comment type="similarity">
    <text evidence="1">Belongs to the eukaryotic initiation factor 4G family.</text>
</comment>
<keyword evidence="4" id="KW-0810">Translation regulation</keyword>
<feature type="compositionally biased region" description="Basic and acidic residues" evidence="6">
    <location>
        <begin position="978"/>
        <end position="1013"/>
    </location>
</feature>
<evidence type="ECO:0000256" key="4">
    <source>
        <dbReference type="ARBA" id="ARBA00022845"/>
    </source>
</evidence>
<dbReference type="GO" id="GO:0006417">
    <property type="term" value="P:regulation of translation"/>
    <property type="evidence" value="ECO:0007669"/>
    <property type="project" value="UniProtKB-KW"/>
</dbReference>
<feature type="compositionally biased region" description="Low complexity" evidence="6">
    <location>
        <begin position="389"/>
        <end position="408"/>
    </location>
</feature>
<dbReference type="InterPro" id="IPR003307">
    <property type="entry name" value="W2_domain"/>
</dbReference>
<dbReference type="GO" id="GO:0016281">
    <property type="term" value="C:eukaryotic translation initiation factor 4F complex"/>
    <property type="evidence" value="ECO:0007669"/>
    <property type="project" value="TreeGrafter"/>
</dbReference>
<evidence type="ECO:0000256" key="3">
    <source>
        <dbReference type="ARBA" id="ARBA00022553"/>
    </source>
</evidence>
<dbReference type="SMART" id="SM00515">
    <property type="entry name" value="eIF5C"/>
    <property type="match status" value="1"/>
</dbReference>
<evidence type="ECO:0000256" key="6">
    <source>
        <dbReference type="SAM" id="MobiDB-lite"/>
    </source>
</evidence>
<feature type="compositionally biased region" description="Basic and acidic residues" evidence="6">
    <location>
        <begin position="803"/>
        <end position="812"/>
    </location>
</feature>
<dbReference type="PANTHER" id="PTHR23253:SF23">
    <property type="entry name" value="EUKARYOTIC TRANSLATION INITIATION FACTOR 4 GAMMA 3"/>
    <property type="match status" value="1"/>
</dbReference>
<dbReference type="InterPro" id="IPR016024">
    <property type="entry name" value="ARM-type_fold"/>
</dbReference>
<feature type="compositionally biased region" description="Polar residues" evidence="6">
    <location>
        <begin position="328"/>
        <end position="347"/>
    </location>
</feature>
<dbReference type="FunFam" id="1.25.40.180:FF:000002">
    <property type="entry name" value="Eukaryotic translation initiation factor 4 gamma, 3, putative"/>
    <property type="match status" value="1"/>
</dbReference>
<feature type="compositionally biased region" description="Pro residues" evidence="6">
    <location>
        <begin position="916"/>
        <end position="926"/>
    </location>
</feature>
<dbReference type="Pfam" id="PF02020">
    <property type="entry name" value="W2"/>
    <property type="match status" value="1"/>
</dbReference>
<name>A0A4U5U936_COLLU</name>
<organism evidence="9 10">
    <name type="scientific">Collichthys lucidus</name>
    <name type="common">Big head croaker</name>
    <name type="synonym">Sciaena lucida</name>
    <dbReference type="NCBI Taxonomy" id="240159"/>
    <lineage>
        <taxon>Eukaryota</taxon>
        <taxon>Metazoa</taxon>
        <taxon>Chordata</taxon>
        <taxon>Craniata</taxon>
        <taxon>Vertebrata</taxon>
        <taxon>Euteleostomi</taxon>
        <taxon>Actinopterygii</taxon>
        <taxon>Neopterygii</taxon>
        <taxon>Teleostei</taxon>
        <taxon>Neoteleostei</taxon>
        <taxon>Acanthomorphata</taxon>
        <taxon>Eupercaria</taxon>
        <taxon>Sciaenidae</taxon>
        <taxon>Collichthys</taxon>
    </lineage>
</organism>
<dbReference type="SMART" id="SM00544">
    <property type="entry name" value="MA3"/>
    <property type="match status" value="1"/>
</dbReference>
<evidence type="ECO:0000313" key="9">
    <source>
        <dbReference type="EMBL" id="TKS70779.1"/>
    </source>
</evidence>